<proteinExistence type="predicted"/>
<keyword evidence="3" id="KW-1185">Reference proteome</keyword>
<dbReference type="EMBL" id="MTYJ01000339">
    <property type="protein sequence ID" value="OWA53700.1"/>
    <property type="molecule type" value="Genomic_DNA"/>
</dbReference>
<feature type="compositionally biased region" description="Low complexity" evidence="1">
    <location>
        <begin position="32"/>
        <end position="47"/>
    </location>
</feature>
<accession>A0A9X6NG99</accession>
<sequence>MVQFEAAADDLPFRYVKGRSSLYLYRENVRTPSKATSSSSPPSDRPSVQTPQPGLHRNSAYTAIYPIPPHPTPSHHIKMSSET</sequence>
<dbReference type="Proteomes" id="UP000192578">
    <property type="component" value="Unassembled WGS sequence"/>
</dbReference>
<dbReference type="AlphaFoldDB" id="A0A9X6NG99"/>
<evidence type="ECO:0000313" key="3">
    <source>
        <dbReference type="Proteomes" id="UP000192578"/>
    </source>
</evidence>
<feature type="compositionally biased region" description="Basic residues" evidence="1">
    <location>
        <begin position="73"/>
        <end position="83"/>
    </location>
</feature>
<evidence type="ECO:0000313" key="2">
    <source>
        <dbReference type="EMBL" id="OWA53700.1"/>
    </source>
</evidence>
<comment type="caution">
    <text evidence="2">The sequence shown here is derived from an EMBL/GenBank/DDBJ whole genome shotgun (WGS) entry which is preliminary data.</text>
</comment>
<evidence type="ECO:0000256" key="1">
    <source>
        <dbReference type="SAM" id="MobiDB-lite"/>
    </source>
</evidence>
<gene>
    <name evidence="2" type="ORF">BV898_18122</name>
</gene>
<reference evidence="3" key="1">
    <citation type="submission" date="2017-01" db="EMBL/GenBank/DDBJ databases">
        <title>Comparative genomics of anhydrobiosis in the tardigrade Hypsibius dujardini.</title>
        <authorList>
            <person name="Yoshida Y."/>
            <person name="Koutsovoulos G."/>
            <person name="Laetsch D."/>
            <person name="Stevens L."/>
            <person name="Kumar S."/>
            <person name="Horikawa D."/>
            <person name="Ishino K."/>
            <person name="Komine S."/>
            <person name="Tomita M."/>
            <person name="Blaxter M."/>
            <person name="Arakawa K."/>
        </authorList>
    </citation>
    <scope>NUCLEOTIDE SEQUENCE [LARGE SCALE GENOMIC DNA]</scope>
    <source>
        <strain evidence="3">Z151</strain>
    </source>
</reference>
<organism evidence="2 3">
    <name type="scientific">Hypsibius exemplaris</name>
    <name type="common">Freshwater tardigrade</name>
    <dbReference type="NCBI Taxonomy" id="2072580"/>
    <lineage>
        <taxon>Eukaryota</taxon>
        <taxon>Metazoa</taxon>
        <taxon>Ecdysozoa</taxon>
        <taxon>Tardigrada</taxon>
        <taxon>Eutardigrada</taxon>
        <taxon>Parachela</taxon>
        <taxon>Hypsibioidea</taxon>
        <taxon>Hypsibiidae</taxon>
        <taxon>Hypsibius</taxon>
    </lineage>
</organism>
<name>A0A9X6NG99_HYPEX</name>
<feature type="region of interest" description="Disordered" evidence="1">
    <location>
        <begin position="28"/>
        <end position="83"/>
    </location>
</feature>
<protein>
    <submittedName>
        <fullName evidence="2">Uncharacterized protein</fullName>
    </submittedName>
</protein>